<evidence type="ECO:0000313" key="6">
    <source>
        <dbReference type="EMBL" id="KAK2557945.1"/>
    </source>
</evidence>
<protein>
    <recommendedName>
        <fullName evidence="3">long-chain-fatty-acid--CoA ligase</fullName>
        <ecNumber evidence="3">6.2.1.3</ecNumber>
    </recommendedName>
</protein>
<sequence length="523" mass="58382">MVDCAAVEPILTYVREPAFIAAFGALALTTLYYFTSRPKPQPCPVDPERQSYELPASSSTATFCPSDDSAKNISNWKTGEDGARMNSLTTELVETLFDDVTTVHEAFMRGVRLSGNKPCLGYRSSPGGPYAWLTYNEVLERSIDTGSGLIEIGCCPVDDGHTFVGVYAPNKIEWVLVEQACNLYSLSIVPLYDTLGPDACVYIINQARMTTVACDEGKLKIFLEQCTKCPTLKNVVKIGAKVTDEEKAAGDESGVNIIAFAELEVKRKMCFVFKSHELGKNHRHEKKPPKPDDIAVVCYTSGTTGNPKGVMSTHKNVTATLGSLVFIVEKLMMFLYGARVGFFGGNPRTILDDLKELKPTVFISVPRVLNRVYDRVLSQVSSSPVKSFLFNMAMRYKKAELQRNIVRNDSIWDYLVFRKIQNSMGGRVRVVISGTAPLRDDVMVFLRCALGCHEVKKVIFDEMTAEGKKERLRSFEQVRAISLTPELWTVENNLLTPTLKLKRQALKKLFEKTFEELYSALTE</sequence>
<reference evidence="6" key="1">
    <citation type="journal article" date="2023" name="G3 (Bethesda)">
        <title>Whole genome assembly and annotation of the endangered Caribbean coral Acropora cervicornis.</title>
        <authorList>
            <person name="Selwyn J.D."/>
            <person name="Vollmer S.V."/>
        </authorList>
    </citation>
    <scope>NUCLEOTIDE SEQUENCE</scope>
    <source>
        <strain evidence="6">K2</strain>
    </source>
</reference>
<evidence type="ECO:0000259" key="5">
    <source>
        <dbReference type="Pfam" id="PF00501"/>
    </source>
</evidence>
<evidence type="ECO:0000256" key="1">
    <source>
        <dbReference type="ARBA" id="ARBA00022598"/>
    </source>
</evidence>
<dbReference type="SUPFAM" id="SSF56801">
    <property type="entry name" value="Acetyl-CoA synthetase-like"/>
    <property type="match status" value="1"/>
</dbReference>
<evidence type="ECO:0000256" key="2">
    <source>
        <dbReference type="ARBA" id="ARBA00022832"/>
    </source>
</evidence>
<dbReference type="GO" id="GO:0005524">
    <property type="term" value="F:ATP binding"/>
    <property type="evidence" value="ECO:0007669"/>
    <property type="project" value="UniProtKB-KW"/>
</dbReference>
<dbReference type="InterPro" id="IPR000873">
    <property type="entry name" value="AMP-dep_synth/lig_dom"/>
</dbReference>
<dbReference type="PROSITE" id="PS00455">
    <property type="entry name" value="AMP_BINDING"/>
    <property type="match status" value="1"/>
</dbReference>
<keyword evidence="4" id="KW-0472">Membrane</keyword>
<proteinExistence type="predicted"/>
<keyword evidence="4" id="KW-1133">Transmembrane helix</keyword>
<dbReference type="EC" id="6.2.1.3" evidence="3"/>
<feature type="transmembrane region" description="Helical" evidence="4">
    <location>
        <begin position="18"/>
        <end position="35"/>
    </location>
</feature>
<keyword evidence="1 6" id="KW-0436">Ligase</keyword>
<name>A0AAD9V241_ACRCE</name>
<dbReference type="GO" id="GO:0016020">
    <property type="term" value="C:membrane"/>
    <property type="evidence" value="ECO:0007669"/>
    <property type="project" value="TreeGrafter"/>
</dbReference>
<dbReference type="Pfam" id="PF00501">
    <property type="entry name" value="AMP-binding"/>
    <property type="match status" value="1"/>
</dbReference>
<evidence type="ECO:0000313" key="7">
    <source>
        <dbReference type="Proteomes" id="UP001249851"/>
    </source>
</evidence>
<feature type="domain" description="AMP-dependent synthetase/ligase" evidence="5">
    <location>
        <begin position="115"/>
        <end position="453"/>
    </location>
</feature>
<evidence type="ECO:0000256" key="4">
    <source>
        <dbReference type="SAM" id="Phobius"/>
    </source>
</evidence>
<dbReference type="PANTHER" id="PTHR43272:SF107">
    <property type="entry name" value="LONG-CHAIN-FATTY-ACID--COA LIGASE 5"/>
    <property type="match status" value="1"/>
</dbReference>
<keyword evidence="4" id="KW-0812">Transmembrane</keyword>
<dbReference type="EMBL" id="JARQWQ010000047">
    <property type="protein sequence ID" value="KAK2557945.1"/>
    <property type="molecule type" value="Genomic_DNA"/>
</dbReference>
<dbReference type="Gene3D" id="3.40.50.12780">
    <property type="entry name" value="N-terminal domain of ligase-like"/>
    <property type="match status" value="2"/>
</dbReference>
<dbReference type="GO" id="GO:0004467">
    <property type="term" value="F:long-chain fatty acid-CoA ligase activity"/>
    <property type="evidence" value="ECO:0007669"/>
    <property type="project" value="UniProtKB-EC"/>
</dbReference>
<dbReference type="PANTHER" id="PTHR43272">
    <property type="entry name" value="LONG-CHAIN-FATTY-ACID--COA LIGASE"/>
    <property type="match status" value="1"/>
</dbReference>
<dbReference type="AlphaFoldDB" id="A0AAD9V241"/>
<keyword evidence="2" id="KW-0276">Fatty acid metabolism</keyword>
<dbReference type="InterPro" id="IPR042099">
    <property type="entry name" value="ANL_N_sf"/>
</dbReference>
<comment type="caution">
    <text evidence="6">The sequence shown here is derived from an EMBL/GenBank/DDBJ whole genome shotgun (WGS) entry which is preliminary data.</text>
</comment>
<reference evidence="6" key="2">
    <citation type="journal article" date="2023" name="Science">
        <title>Genomic signatures of disease resistance in endangered staghorn corals.</title>
        <authorList>
            <person name="Vollmer S.V."/>
            <person name="Selwyn J.D."/>
            <person name="Despard B.A."/>
            <person name="Roesel C.L."/>
        </authorList>
    </citation>
    <scope>NUCLEOTIDE SEQUENCE</scope>
    <source>
        <strain evidence="6">K2</strain>
    </source>
</reference>
<dbReference type="Proteomes" id="UP001249851">
    <property type="component" value="Unassembled WGS sequence"/>
</dbReference>
<accession>A0AAD9V241</accession>
<dbReference type="InterPro" id="IPR020845">
    <property type="entry name" value="AMP-binding_CS"/>
</dbReference>
<dbReference type="GO" id="GO:0005783">
    <property type="term" value="C:endoplasmic reticulum"/>
    <property type="evidence" value="ECO:0007669"/>
    <property type="project" value="TreeGrafter"/>
</dbReference>
<keyword evidence="2" id="KW-0443">Lipid metabolism</keyword>
<keyword evidence="7" id="KW-1185">Reference proteome</keyword>
<gene>
    <name evidence="6" type="ORF">P5673_019935</name>
</gene>
<organism evidence="6 7">
    <name type="scientific">Acropora cervicornis</name>
    <name type="common">Staghorn coral</name>
    <dbReference type="NCBI Taxonomy" id="6130"/>
    <lineage>
        <taxon>Eukaryota</taxon>
        <taxon>Metazoa</taxon>
        <taxon>Cnidaria</taxon>
        <taxon>Anthozoa</taxon>
        <taxon>Hexacorallia</taxon>
        <taxon>Scleractinia</taxon>
        <taxon>Astrocoeniina</taxon>
        <taxon>Acroporidae</taxon>
        <taxon>Acropora</taxon>
    </lineage>
</organism>
<evidence type="ECO:0000256" key="3">
    <source>
        <dbReference type="ARBA" id="ARBA00026121"/>
    </source>
</evidence>